<dbReference type="OrthoDB" id="5009057at2"/>
<organism evidence="1 2">
    <name type="scientific">Curtobacterium oceanosedimentum</name>
    <dbReference type="NCBI Taxonomy" id="465820"/>
    <lineage>
        <taxon>Bacteria</taxon>
        <taxon>Bacillati</taxon>
        <taxon>Actinomycetota</taxon>
        <taxon>Actinomycetes</taxon>
        <taxon>Micrococcales</taxon>
        <taxon>Microbacteriaceae</taxon>
        <taxon>Curtobacterium</taxon>
    </lineage>
</organism>
<dbReference type="PATRIC" id="fig|465820.4.peg.2336"/>
<gene>
    <name evidence="1" type="ORF">NS359_10795</name>
</gene>
<protein>
    <submittedName>
        <fullName evidence="1">Uncharacterized protein</fullName>
    </submittedName>
</protein>
<accession>A0A147DPG7</accession>
<dbReference type="RefSeq" id="WP_058750069.1">
    <property type="nucleotide sequence ID" value="NZ_LDRC01000056.1"/>
</dbReference>
<evidence type="ECO:0000313" key="2">
    <source>
        <dbReference type="Proteomes" id="UP000072763"/>
    </source>
</evidence>
<evidence type="ECO:0000313" key="1">
    <source>
        <dbReference type="EMBL" id="KTR51336.1"/>
    </source>
</evidence>
<comment type="caution">
    <text evidence="1">The sequence shown here is derived from an EMBL/GenBank/DDBJ whole genome shotgun (WGS) entry which is preliminary data.</text>
</comment>
<name>A0A147DPG7_9MICO</name>
<reference evidence="1 2" key="1">
    <citation type="journal article" date="2016" name="Front. Microbiol.">
        <title>Genomic Resource of Rice Seed Associated Bacteria.</title>
        <authorList>
            <person name="Midha S."/>
            <person name="Bansal K."/>
            <person name="Sharma S."/>
            <person name="Kumar N."/>
            <person name="Patil P.P."/>
            <person name="Chaudhry V."/>
            <person name="Patil P.B."/>
        </authorList>
    </citation>
    <scope>NUCLEOTIDE SEQUENCE [LARGE SCALE GENOMIC DNA]</scope>
    <source>
        <strain evidence="1 2">NS359</strain>
    </source>
</reference>
<sequence length="142" mass="15258">MSNGDSETKSEEEVAQRINALPDVSEATVEYEQTMDGLSKHYAIAVEITASEAGRSEAKVAELVDEVLPLAWSVKGKAPDRGVILRIRTNPQLAIGPIAAAAGWKDVGYPKNPELLAKLPYQASFGKQALDDQIGPWPVDAD</sequence>
<proteinExistence type="predicted"/>
<dbReference type="Proteomes" id="UP000072763">
    <property type="component" value="Unassembled WGS sequence"/>
</dbReference>
<dbReference type="EMBL" id="LDRC01000056">
    <property type="protein sequence ID" value="KTR51336.1"/>
    <property type="molecule type" value="Genomic_DNA"/>
</dbReference>
<dbReference type="AlphaFoldDB" id="A0A147DPG7"/>